<keyword evidence="6" id="KW-1185">Reference proteome</keyword>
<dbReference type="InterPro" id="IPR058541">
    <property type="entry name" value="Ig_TPPC8_1st"/>
</dbReference>
<dbReference type="Proteomes" id="UP000694846">
    <property type="component" value="Unplaced"/>
</dbReference>
<evidence type="ECO:0000313" key="7">
    <source>
        <dbReference type="RefSeq" id="XP_025414254.1"/>
    </source>
</evidence>
<gene>
    <name evidence="5" type="primary">TRAPPC8</name>
    <name evidence="7" type="synonym">LOC112686268</name>
    <name evidence="5" type="ORF">g.20300</name>
</gene>
<dbReference type="GO" id="GO:1990072">
    <property type="term" value="C:TRAPPIII protein complex"/>
    <property type="evidence" value="ECO:0007669"/>
    <property type="project" value="TreeGrafter"/>
</dbReference>
<dbReference type="Pfam" id="PF24542">
    <property type="entry name" value="Ig_TPPC8_C"/>
    <property type="match status" value="1"/>
</dbReference>
<evidence type="ECO:0000313" key="5">
    <source>
        <dbReference type="EMBL" id="MBY85119.1"/>
    </source>
</evidence>
<dbReference type="InterPro" id="IPR011990">
    <property type="entry name" value="TPR-like_helical_dom_sf"/>
</dbReference>
<sequence>MAYDDNNFVRSIFCPHVAVLCSDKAQEMCRKNNLSFCELLNPFARLDDVSFKDPSGSTITVAHLRIAFSNMNSPPLPVTKERSRLQDSVNVTTDPCNITVHIGGRELIIPENTPWFTKWRTTFLQIQNVSDHEYTRHFLGCIMVISSSDEEQVTKLTQQVQQSILPNQNQSPKWFHTTVLRYYVVLHDGLDPDLSTSNKIIETLQSTYGHSSCHLLRLNSCKGPKTESTKGIWDYLNNSFNSDDSTETHDQSGEFEKNLNIDGSLMHPLSPQEYSKNLNGESKKDSQKVYGAYLDENDYNNIRELTKHFVSRSLIPYIESQIQSLSESVTNKKGVSRSLLSATKRWFSTNKPTAATLPPTVVYNSDSPELQTRRLADLYMILGAWSLAFPLYQSAKRDFSADNAWLLYSGAVEMAAVCALMCPGICDIKKTIEYANESVLTYLNTCRAPQFATRATLLLCELLVSREMYGEAAKMFIQMTNEDSDLRSALLLEQAAYAFLKSQKPPMLRKYAFHMVLAGHRYSKASQRKQSLSCYQQAYQVFEGTHWTLAEDHIQTAIGRQATFLKHIKQASEAYSKLLARASSQPPEQQSAILRDYLNIKLEYAAEKNDSSIINLALPLIDQKKIKILLNADSIITKEHCFDEDLLDPRWYKMEEDLITEARGIPPLIFKPTFAFHGSNDTIKNVLYENELVQVQMLLSNPLNISLCIENLSLTYAFDEGKILVEPQVLDELLLAPSSTTQVILGLKTRSIGILSITGIQFSLIIPSVMSDDTVKRVINGWQCFETLSSIKFNIQPPTSLLKVDFVGNQVNTLIGEMNVIQLTLENSGPIPLHKIFVSTSIEDSFFSESNHSCKNKKVRSLPFQMLPNSKNTVEFCFNSPDMESFTLDLLFYYESQLETKKLEYRLCRASWIMTAKPCVRISASALLANQNSETLNLKTTVHNLYKGNDMEQVKLKQVLLYSSEWTLSKKIYPQGSLQDLDQQQSCHLFLQACRINANGISKINFDNEQFAQSDMCEKFVCMTKSSKETKMPKFDRHKVQSKVMKCIDLVLAILWQVVIKDHSNQLRIICGIHRVSLTKLNASVAWPEFGCLDSSKYITKPINRLKIFGPDRNIHPFDGTPLLNDTIGLLESPMNRLLIVAFSHPSTITHSFVDKKMCIVSVLIILKNCVEHEVEVKIETDTASSKSDIDNQHFCWIGMTNPKPFFLPVLATRTIRLYAAVASQGCYKTTSKLDILARPHVSTQHAFLTQIISSSSLLVIKDPKSEVTS</sequence>
<dbReference type="PANTHER" id="PTHR12975">
    <property type="entry name" value="TRANSPORT PROTEIN TRAPP"/>
    <property type="match status" value="1"/>
</dbReference>
<dbReference type="RefSeq" id="XP_025414254.1">
    <property type="nucleotide sequence ID" value="XM_025558469.1"/>
</dbReference>
<evidence type="ECO:0000259" key="3">
    <source>
        <dbReference type="Pfam" id="PF24545"/>
    </source>
</evidence>
<dbReference type="SUPFAM" id="SSF48452">
    <property type="entry name" value="TPR-like"/>
    <property type="match status" value="1"/>
</dbReference>
<reference evidence="7" key="2">
    <citation type="submission" date="2025-04" db="UniProtKB">
        <authorList>
            <consortium name="RefSeq"/>
        </authorList>
    </citation>
    <scope>IDENTIFICATION</scope>
    <source>
        <tissue evidence="7">Whole body</tissue>
    </source>
</reference>
<dbReference type="Pfam" id="PF24544">
    <property type="entry name" value="Ig_TPPC8_2nd"/>
    <property type="match status" value="1"/>
</dbReference>
<organism evidence="5">
    <name type="scientific">Sipha flava</name>
    <name type="common">yellow sugarcane aphid</name>
    <dbReference type="NCBI Taxonomy" id="143950"/>
    <lineage>
        <taxon>Eukaryota</taxon>
        <taxon>Metazoa</taxon>
        <taxon>Ecdysozoa</taxon>
        <taxon>Arthropoda</taxon>
        <taxon>Hexapoda</taxon>
        <taxon>Insecta</taxon>
        <taxon>Pterygota</taxon>
        <taxon>Neoptera</taxon>
        <taxon>Paraneoptera</taxon>
        <taxon>Hemiptera</taxon>
        <taxon>Sternorrhyncha</taxon>
        <taxon>Aphidomorpha</taxon>
        <taxon>Aphidoidea</taxon>
        <taxon>Aphididae</taxon>
        <taxon>Sipha</taxon>
    </lineage>
</organism>
<dbReference type="Pfam" id="PF12739">
    <property type="entry name" value="TRAPPC-Trs85"/>
    <property type="match status" value="1"/>
</dbReference>
<dbReference type="InterPro" id="IPR058540">
    <property type="entry name" value="Ig_TPPC8_3rd"/>
</dbReference>
<feature type="domain" description="TPPC8 second Ig-like" evidence="2">
    <location>
        <begin position="850"/>
        <end position="908"/>
    </location>
</feature>
<feature type="domain" description="TPPC8 third Ig-like" evidence="4">
    <location>
        <begin position="911"/>
        <end position="1077"/>
    </location>
</feature>
<dbReference type="Pfam" id="PF24546">
    <property type="entry name" value="Ig_TPPC8_3rd"/>
    <property type="match status" value="1"/>
</dbReference>
<accession>A0A2S2R516</accession>
<proteinExistence type="predicted"/>
<dbReference type="InterPro" id="IPR058538">
    <property type="entry name" value="Ig_TPPC8_2nd"/>
</dbReference>
<feature type="domain" description="TPPC8 C-terminal Ig-like" evidence="1">
    <location>
        <begin position="1141"/>
        <end position="1238"/>
    </location>
</feature>
<dbReference type="EMBL" id="GGMS01015916">
    <property type="protein sequence ID" value="MBY85119.1"/>
    <property type="molecule type" value="Transcribed_RNA"/>
</dbReference>
<protein>
    <submittedName>
        <fullName evidence="5 7">Trafficking protein particle complex subunit 8</fullName>
    </submittedName>
</protein>
<name>A0A2S2R516_9HEMI</name>
<reference evidence="5" key="1">
    <citation type="submission" date="2018-04" db="EMBL/GenBank/DDBJ databases">
        <title>Transcriptome assembly of Sipha flava.</title>
        <authorList>
            <person name="Scully E.D."/>
            <person name="Geib S.M."/>
            <person name="Palmer N.A."/>
            <person name="Koch K."/>
            <person name="Bradshaw J."/>
            <person name="Heng-Moss T."/>
            <person name="Sarath G."/>
        </authorList>
    </citation>
    <scope>NUCLEOTIDE SEQUENCE</scope>
</reference>
<dbReference type="Pfam" id="PF24545">
    <property type="entry name" value="Ig_TPPC8_1st"/>
    <property type="match status" value="1"/>
</dbReference>
<feature type="domain" description="TPPC8 first Ig-like" evidence="3">
    <location>
        <begin position="650"/>
        <end position="809"/>
    </location>
</feature>
<dbReference type="OrthoDB" id="203724at2759"/>
<evidence type="ECO:0000259" key="2">
    <source>
        <dbReference type="Pfam" id="PF24544"/>
    </source>
</evidence>
<evidence type="ECO:0000313" key="6">
    <source>
        <dbReference type="Proteomes" id="UP000694846"/>
    </source>
</evidence>
<evidence type="ECO:0000259" key="1">
    <source>
        <dbReference type="Pfam" id="PF24542"/>
    </source>
</evidence>
<dbReference type="AlphaFoldDB" id="A0A2S2R516"/>
<dbReference type="InterPro" id="IPR057651">
    <property type="entry name" value="Ig_TPPC8_C"/>
</dbReference>
<dbReference type="InterPro" id="IPR024420">
    <property type="entry name" value="TRAPP_III_complex_Trs85"/>
</dbReference>
<evidence type="ECO:0000259" key="4">
    <source>
        <dbReference type="Pfam" id="PF24546"/>
    </source>
</evidence>
<dbReference type="PANTHER" id="PTHR12975:SF6">
    <property type="entry name" value="TRAFFICKING PROTEIN PARTICLE COMPLEX SUBUNIT 8"/>
    <property type="match status" value="1"/>
</dbReference>